<evidence type="ECO:0000256" key="1">
    <source>
        <dbReference type="SAM" id="SignalP"/>
    </source>
</evidence>
<keyword evidence="1" id="KW-0732">Signal</keyword>
<evidence type="ECO:0000313" key="3">
    <source>
        <dbReference type="Proteomes" id="UP000546701"/>
    </source>
</evidence>
<name>A0A7W9F0P6_9SPHN</name>
<dbReference type="EMBL" id="JACIJR010000002">
    <property type="protein sequence ID" value="MBB5728448.1"/>
    <property type="molecule type" value="Genomic_DNA"/>
</dbReference>
<dbReference type="Proteomes" id="UP000546701">
    <property type="component" value="Unassembled WGS sequence"/>
</dbReference>
<protein>
    <recommendedName>
        <fullName evidence="4">DUF1318 domain-containing protein</fullName>
    </recommendedName>
</protein>
<feature type="signal peptide" evidence="1">
    <location>
        <begin position="1"/>
        <end position="25"/>
    </location>
</feature>
<dbReference type="AlphaFoldDB" id="A0A7W9F0P6"/>
<evidence type="ECO:0000313" key="2">
    <source>
        <dbReference type="EMBL" id="MBB5728448.1"/>
    </source>
</evidence>
<reference evidence="2 3" key="1">
    <citation type="submission" date="2020-08" db="EMBL/GenBank/DDBJ databases">
        <title>Genomic Encyclopedia of Type Strains, Phase IV (KMG-IV): sequencing the most valuable type-strain genomes for metagenomic binning, comparative biology and taxonomic classification.</title>
        <authorList>
            <person name="Goeker M."/>
        </authorList>
    </citation>
    <scope>NUCLEOTIDE SEQUENCE [LARGE SCALE GENOMIC DNA]</scope>
    <source>
        <strain evidence="2 3">DSM 103336</strain>
    </source>
</reference>
<dbReference type="Pfam" id="PF07027">
    <property type="entry name" value="DUF1318"/>
    <property type="match status" value="1"/>
</dbReference>
<evidence type="ECO:0008006" key="4">
    <source>
        <dbReference type="Google" id="ProtNLM"/>
    </source>
</evidence>
<dbReference type="OrthoDB" id="7474881at2"/>
<sequence length="128" mass="13027">MTRRMKWLAAGGLVVLLGTAQVALAQGDDGVVAAARASGDVGEQADGYLGFVTSPSGAVKSAVDAVNIKRRAIYTDIAARQKATVQEVATARGCDQLAKRVAPGQKYSIGGSWQTRGAGPIALPAVCG</sequence>
<dbReference type="RefSeq" id="WP_157177173.1">
    <property type="nucleotide sequence ID" value="NZ_BMJP01000001.1"/>
</dbReference>
<proteinExistence type="predicted"/>
<keyword evidence="3" id="KW-1185">Reference proteome</keyword>
<organism evidence="2 3">
    <name type="scientific">Sphingomonas prati</name>
    <dbReference type="NCBI Taxonomy" id="1843237"/>
    <lineage>
        <taxon>Bacteria</taxon>
        <taxon>Pseudomonadati</taxon>
        <taxon>Pseudomonadota</taxon>
        <taxon>Alphaproteobacteria</taxon>
        <taxon>Sphingomonadales</taxon>
        <taxon>Sphingomonadaceae</taxon>
        <taxon>Sphingomonas</taxon>
    </lineage>
</organism>
<gene>
    <name evidence="2" type="ORF">FHS99_000918</name>
</gene>
<accession>A0A7W9F0P6</accession>
<comment type="caution">
    <text evidence="2">The sequence shown here is derived from an EMBL/GenBank/DDBJ whole genome shotgun (WGS) entry which is preliminary data.</text>
</comment>
<feature type="chain" id="PRO_5030518049" description="DUF1318 domain-containing protein" evidence="1">
    <location>
        <begin position="26"/>
        <end position="128"/>
    </location>
</feature>
<dbReference type="InterPro" id="IPR008309">
    <property type="entry name" value="YdbL"/>
</dbReference>